<gene>
    <name evidence="2" type="ORF">SAMN05428946_0584</name>
</gene>
<dbReference type="STRING" id="550447.SAMN05428946_0584"/>
<evidence type="ECO:0000313" key="3">
    <source>
        <dbReference type="Proteomes" id="UP000187550"/>
    </source>
</evidence>
<proteinExistence type="predicted"/>
<evidence type="ECO:0000313" key="2">
    <source>
        <dbReference type="EMBL" id="SIT70232.1"/>
    </source>
</evidence>
<dbReference type="AlphaFoldDB" id="A0A1U7PM25"/>
<feature type="region of interest" description="Disordered" evidence="1">
    <location>
        <begin position="155"/>
        <end position="174"/>
    </location>
</feature>
<dbReference type="SUPFAM" id="SSF53756">
    <property type="entry name" value="UDP-Glycosyltransferase/glycogen phosphorylase"/>
    <property type="match status" value="1"/>
</dbReference>
<dbReference type="Proteomes" id="UP000187550">
    <property type="component" value="Unassembled WGS sequence"/>
</dbReference>
<keyword evidence="2" id="KW-0808">Transferase</keyword>
<dbReference type="RefSeq" id="WP_076756850.1">
    <property type="nucleotide sequence ID" value="NZ_FTPL01000001.1"/>
</dbReference>
<name>A0A1U7PM25_9BACI</name>
<sequence>MTGQAKKTAVLHCTDPLAPSGYRARRAVRIAQSLKEAGIDVVFLSGHPLPNAEEAGFRTEKIGGRNALIKAVERLRPDVLLRDDRRSDPAEVAELRSLVPAIIHFDDDGDGSAEADLVFQTLYREPRGESPPNVVNGPAGFIADPSLLRHRRAGTKKASPGDLPHIVVTHGPEDPGDLSRRTLRHLTQLHIPLKVTVLLGEAYAHPADVLQMMALSRKNVTVKRMPYDYGEELASADIVICSSGHIPYDVAFLSIPCIVLAQNEDELAHAFPSEDNGFLPLGLGRKVKQSMLLNAVMEFLLHEPRRKRAVSRQDALGVEDGIGAVSEAVLYYLEYPPRKKLDR</sequence>
<dbReference type="Gene3D" id="3.40.50.2000">
    <property type="entry name" value="Glycogen Phosphorylase B"/>
    <property type="match status" value="1"/>
</dbReference>
<protein>
    <submittedName>
        <fullName evidence="2">Spore coat polysaccharide biosynthesis protein SpsG, predicted glycosyltransferase</fullName>
    </submittedName>
</protein>
<keyword evidence="3" id="KW-1185">Reference proteome</keyword>
<accession>A0A1U7PM25</accession>
<dbReference type="EMBL" id="FTPL01000001">
    <property type="protein sequence ID" value="SIT70232.1"/>
    <property type="molecule type" value="Genomic_DNA"/>
</dbReference>
<reference evidence="3" key="1">
    <citation type="submission" date="2017-01" db="EMBL/GenBank/DDBJ databases">
        <authorList>
            <person name="Varghese N."/>
            <person name="Submissions S."/>
        </authorList>
    </citation>
    <scope>NUCLEOTIDE SEQUENCE [LARGE SCALE GENOMIC DNA]</scope>
    <source>
        <strain evidence="3">MNA4</strain>
    </source>
</reference>
<dbReference type="GO" id="GO:0016740">
    <property type="term" value="F:transferase activity"/>
    <property type="evidence" value="ECO:0007669"/>
    <property type="project" value="UniProtKB-KW"/>
</dbReference>
<dbReference type="OrthoDB" id="2444888at2"/>
<organism evidence="2 3">
    <name type="scientific">Edaphobacillus lindanitolerans</name>
    <dbReference type="NCBI Taxonomy" id="550447"/>
    <lineage>
        <taxon>Bacteria</taxon>
        <taxon>Bacillati</taxon>
        <taxon>Bacillota</taxon>
        <taxon>Bacilli</taxon>
        <taxon>Bacillales</taxon>
        <taxon>Bacillaceae</taxon>
        <taxon>Edaphobacillus</taxon>
    </lineage>
</organism>
<evidence type="ECO:0000256" key="1">
    <source>
        <dbReference type="SAM" id="MobiDB-lite"/>
    </source>
</evidence>